<dbReference type="AlphaFoldDB" id="A0A1Y2E5M9"/>
<protein>
    <recommendedName>
        <fullName evidence="3">Glycine zipper domain-containing protein</fullName>
    </recommendedName>
</protein>
<dbReference type="Proteomes" id="UP000193920">
    <property type="component" value="Unassembled WGS sequence"/>
</dbReference>
<evidence type="ECO:0000313" key="1">
    <source>
        <dbReference type="EMBL" id="ORY66861.1"/>
    </source>
</evidence>
<accession>A0A1Y2E5M9</accession>
<evidence type="ECO:0008006" key="3">
    <source>
        <dbReference type="Google" id="ProtNLM"/>
    </source>
</evidence>
<sequence>MLRTKLGEASKKLDYYSTIYSGLSASIDAFKGNYKKAYTNVFKSIGSYIYGSIGAEMGLAIGSLGGPIGTVAGFIIGGILSMEVGFKIGKLVVDTASPVFSHVFENNSMNASGLDTGGVEFVSPRIISEFKNKYSFNNKLYNSFQKYSSKTEKEILDLINNKFLINGANLDNMEQVFTTILK</sequence>
<reference evidence="1 2" key="1">
    <citation type="submission" date="2016-08" db="EMBL/GenBank/DDBJ databases">
        <title>A Parts List for Fungal Cellulosomes Revealed by Comparative Genomics.</title>
        <authorList>
            <consortium name="DOE Joint Genome Institute"/>
            <person name="Haitjema C.H."/>
            <person name="Gilmore S.P."/>
            <person name="Henske J.K."/>
            <person name="Solomon K.V."/>
            <person name="De Groot R."/>
            <person name="Kuo A."/>
            <person name="Mondo S.J."/>
            <person name="Salamov A.A."/>
            <person name="Labutti K."/>
            <person name="Zhao Z."/>
            <person name="Chiniquy J."/>
            <person name="Barry K."/>
            <person name="Brewer H.M."/>
            <person name="Purvine S.O."/>
            <person name="Wright A.T."/>
            <person name="Boxma B."/>
            <person name="Van Alen T."/>
            <person name="Hackstein J.H."/>
            <person name="Baker S.E."/>
            <person name="Grigoriev I.V."/>
            <person name="O'Malley M.A."/>
        </authorList>
    </citation>
    <scope>NUCLEOTIDE SEQUENCE [LARGE SCALE GENOMIC DNA]</scope>
    <source>
        <strain evidence="1 2">G1</strain>
    </source>
</reference>
<comment type="caution">
    <text evidence="1">The sequence shown here is derived from an EMBL/GenBank/DDBJ whole genome shotgun (WGS) entry which is preliminary data.</text>
</comment>
<dbReference type="OrthoDB" id="2116389at2759"/>
<proteinExistence type="predicted"/>
<evidence type="ECO:0000313" key="2">
    <source>
        <dbReference type="Proteomes" id="UP000193920"/>
    </source>
</evidence>
<gene>
    <name evidence="1" type="ORF">LY90DRAFT_504653</name>
</gene>
<name>A0A1Y2E5M9_9FUNG</name>
<organism evidence="1 2">
    <name type="scientific">Neocallimastix californiae</name>
    <dbReference type="NCBI Taxonomy" id="1754190"/>
    <lineage>
        <taxon>Eukaryota</taxon>
        <taxon>Fungi</taxon>
        <taxon>Fungi incertae sedis</taxon>
        <taxon>Chytridiomycota</taxon>
        <taxon>Chytridiomycota incertae sedis</taxon>
        <taxon>Neocallimastigomycetes</taxon>
        <taxon>Neocallimastigales</taxon>
        <taxon>Neocallimastigaceae</taxon>
        <taxon>Neocallimastix</taxon>
    </lineage>
</organism>
<keyword evidence="2" id="KW-1185">Reference proteome</keyword>
<dbReference type="EMBL" id="MCOG01000049">
    <property type="protein sequence ID" value="ORY66861.1"/>
    <property type="molecule type" value="Genomic_DNA"/>
</dbReference>